<evidence type="ECO:0000313" key="1">
    <source>
        <dbReference type="Proteomes" id="UP000095286"/>
    </source>
</evidence>
<reference evidence="2" key="1">
    <citation type="submission" date="2016-11" db="UniProtKB">
        <authorList>
            <consortium name="WormBaseParasite"/>
        </authorList>
    </citation>
    <scope>IDENTIFICATION</scope>
    <source>
        <strain evidence="2">KR3021</strain>
    </source>
</reference>
<name>A0AC35TR11_9BILA</name>
<dbReference type="Proteomes" id="UP000095286">
    <property type="component" value="Unplaced"/>
</dbReference>
<accession>A0AC35TR11</accession>
<protein>
    <submittedName>
        <fullName evidence="2">V-type proton ATPase subunit F</fullName>
    </submittedName>
</protein>
<sequence>MLLAVIGDEDTVVGFLLAGIGEVNYLHGQNFLVVDGKTSDAKIKEVFIAFTKRRDIAIILINQVIANRIREVVDVYVRSIPSVLELPSREMPYDPSKDAILNRAKGLFNLNMFTK</sequence>
<organism evidence="1 2">
    <name type="scientific">Rhabditophanes sp. KR3021</name>
    <dbReference type="NCBI Taxonomy" id="114890"/>
    <lineage>
        <taxon>Eukaryota</taxon>
        <taxon>Metazoa</taxon>
        <taxon>Ecdysozoa</taxon>
        <taxon>Nematoda</taxon>
        <taxon>Chromadorea</taxon>
        <taxon>Rhabditida</taxon>
        <taxon>Tylenchina</taxon>
        <taxon>Panagrolaimomorpha</taxon>
        <taxon>Strongyloidoidea</taxon>
        <taxon>Alloionematidae</taxon>
        <taxon>Rhabditophanes</taxon>
    </lineage>
</organism>
<proteinExistence type="predicted"/>
<dbReference type="WBParaSite" id="RSKR_0000338800.1">
    <property type="protein sequence ID" value="RSKR_0000338800.1"/>
    <property type="gene ID" value="RSKR_0000338800"/>
</dbReference>
<evidence type="ECO:0000313" key="2">
    <source>
        <dbReference type="WBParaSite" id="RSKR_0000338800.1"/>
    </source>
</evidence>